<protein>
    <submittedName>
        <fullName evidence="1">Uncharacterized protein</fullName>
    </submittedName>
</protein>
<accession>A0ACB8E0N7</accession>
<sequence>MTMEVTVEGTEITPEELRTAEWITKVGKHVKELQDLARDERRESQNNGERAERGGESGEGKKAAAANAAYKKLGQKIAERSVASHLPRLPANDYKIILRPKNGLALAKVPTTRLSAAVRMAAQIPWVKGQEKDVMIVNDKQGTLIFSTPDMDTVWKVTKIKSIKIENKDYEVTAYLAPHEDNGRGVVHGIDPRLTIEELTEAFGNPRNPPILGVRKIGYSSSAIVTFKNETVPRWMYCYGVPLKCVLYKKRYEVCYQCGELGHRSDVCVSEQVQCRGCGMTSPPEDHACEPKCKLCGKGHFTADRKCKEAFRTPYTIKKRQWEAKLRLEEEERKAKEAEVGRSRWENNQGRSRSPSRQRSMSRGRSDSFPRLPQRQEGEKQQNAGTSGGAVVNNPLRAPSPNRKVGWAGKASQDKRDEEMFQIKEENRMLKEQLAAMSRQIEELKIALKPNTAPVKQPQVSQKPNVEGSEEQMAAPPPAKKRAKEMEKPIIDKDIETVIDIKIAKLEETFETKSSQDDEWRKAFEERMLGMFQNLTQQLHQRDNNLTERLHQRDNKLTEELKAEFAKRDRAYEELTQQVLGSQMNQLVGSHGS</sequence>
<dbReference type="Proteomes" id="UP000821865">
    <property type="component" value="Chromosome 1"/>
</dbReference>
<comment type="caution">
    <text evidence="1">The sequence shown here is derived from an EMBL/GenBank/DDBJ whole genome shotgun (WGS) entry which is preliminary data.</text>
</comment>
<keyword evidence="2" id="KW-1185">Reference proteome</keyword>
<evidence type="ECO:0000313" key="1">
    <source>
        <dbReference type="EMBL" id="KAH7980359.1"/>
    </source>
</evidence>
<gene>
    <name evidence="1" type="ORF">HPB49_015306</name>
</gene>
<name>A0ACB8E0N7_DERSI</name>
<proteinExistence type="predicted"/>
<organism evidence="1 2">
    <name type="scientific">Dermacentor silvarum</name>
    <name type="common">Tick</name>
    <dbReference type="NCBI Taxonomy" id="543639"/>
    <lineage>
        <taxon>Eukaryota</taxon>
        <taxon>Metazoa</taxon>
        <taxon>Ecdysozoa</taxon>
        <taxon>Arthropoda</taxon>
        <taxon>Chelicerata</taxon>
        <taxon>Arachnida</taxon>
        <taxon>Acari</taxon>
        <taxon>Parasitiformes</taxon>
        <taxon>Ixodida</taxon>
        <taxon>Ixodoidea</taxon>
        <taxon>Ixodidae</taxon>
        <taxon>Rhipicephalinae</taxon>
        <taxon>Dermacentor</taxon>
    </lineage>
</organism>
<dbReference type="EMBL" id="CM023470">
    <property type="protein sequence ID" value="KAH7980359.1"/>
    <property type="molecule type" value="Genomic_DNA"/>
</dbReference>
<evidence type="ECO:0000313" key="2">
    <source>
        <dbReference type="Proteomes" id="UP000821865"/>
    </source>
</evidence>
<reference evidence="1" key="1">
    <citation type="submission" date="2020-05" db="EMBL/GenBank/DDBJ databases">
        <title>Large-scale comparative analyses of tick genomes elucidate their genetic diversity and vector capacities.</title>
        <authorList>
            <person name="Jia N."/>
            <person name="Wang J."/>
            <person name="Shi W."/>
            <person name="Du L."/>
            <person name="Sun Y."/>
            <person name="Zhan W."/>
            <person name="Jiang J."/>
            <person name="Wang Q."/>
            <person name="Zhang B."/>
            <person name="Ji P."/>
            <person name="Sakyi L.B."/>
            <person name="Cui X."/>
            <person name="Yuan T."/>
            <person name="Jiang B."/>
            <person name="Yang W."/>
            <person name="Lam T.T.-Y."/>
            <person name="Chang Q."/>
            <person name="Ding S."/>
            <person name="Wang X."/>
            <person name="Zhu J."/>
            <person name="Ruan X."/>
            <person name="Zhao L."/>
            <person name="Wei J."/>
            <person name="Que T."/>
            <person name="Du C."/>
            <person name="Cheng J."/>
            <person name="Dai P."/>
            <person name="Han X."/>
            <person name="Huang E."/>
            <person name="Gao Y."/>
            <person name="Liu J."/>
            <person name="Shao H."/>
            <person name="Ye R."/>
            <person name="Li L."/>
            <person name="Wei W."/>
            <person name="Wang X."/>
            <person name="Wang C."/>
            <person name="Yang T."/>
            <person name="Huo Q."/>
            <person name="Li W."/>
            <person name="Guo W."/>
            <person name="Chen H."/>
            <person name="Zhou L."/>
            <person name="Ni X."/>
            <person name="Tian J."/>
            <person name="Zhou Y."/>
            <person name="Sheng Y."/>
            <person name="Liu T."/>
            <person name="Pan Y."/>
            <person name="Xia L."/>
            <person name="Li J."/>
            <person name="Zhao F."/>
            <person name="Cao W."/>
        </authorList>
    </citation>
    <scope>NUCLEOTIDE SEQUENCE</scope>
    <source>
        <strain evidence="1">Dsil-2018</strain>
    </source>
</reference>